<sequence>MERGRAGNHRTDDDNDNEEEEEEEEEDDATSFPRTFNFSNCNGYFQKEIEIFIHNIFYYIKCQNQKNMCQAIVIAVNRRNKSRRNRKQKKEKKLYPVTTVK</sequence>
<feature type="compositionally biased region" description="Basic and acidic residues" evidence="1">
    <location>
        <begin position="1"/>
        <end position="12"/>
    </location>
</feature>
<dbReference type="Proteomes" id="UP001258017">
    <property type="component" value="Unassembled WGS sequence"/>
</dbReference>
<evidence type="ECO:0000313" key="2">
    <source>
        <dbReference type="EMBL" id="KAK2582944.1"/>
    </source>
</evidence>
<gene>
    <name evidence="2" type="ORF">KPH14_009005</name>
</gene>
<feature type="compositionally biased region" description="Acidic residues" evidence="1">
    <location>
        <begin position="13"/>
        <end position="29"/>
    </location>
</feature>
<proteinExistence type="predicted"/>
<protein>
    <submittedName>
        <fullName evidence="2">Uncharacterized protein</fullName>
    </submittedName>
</protein>
<keyword evidence="3" id="KW-1185">Reference proteome</keyword>
<dbReference type="EMBL" id="JAIFRP010000030">
    <property type="protein sequence ID" value="KAK2582944.1"/>
    <property type="molecule type" value="Genomic_DNA"/>
</dbReference>
<feature type="compositionally biased region" description="Basic residues" evidence="1">
    <location>
        <begin position="80"/>
        <end position="92"/>
    </location>
</feature>
<comment type="caution">
    <text evidence="2">The sequence shown here is derived from an EMBL/GenBank/DDBJ whole genome shotgun (WGS) entry which is preliminary data.</text>
</comment>
<reference evidence="2" key="2">
    <citation type="journal article" date="2023" name="Commun. Biol.">
        <title>Intrasexual cuticular hydrocarbon dimorphism in a wasp sheds light on hydrocarbon biosynthesis genes in Hymenoptera.</title>
        <authorList>
            <person name="Moris V.C."/>
            <person name="Podsiadlowski L."/>
            <person name="Martin S."/>
            <person name="Oeyen J.P."/>
            <person name="Donath A."/>
            <person name="Petersen M."/>
            <person name="Wilbrandt J."/>
            <person name="Misof B."/>
            <person name="Liedtke D."/>
            <person name="Thamm M."/>
            <person name="Scheiner R."/>
            <person name="Schmitt T."/>
            <person name="Niehuis O."/>
        </authorList>
    </citation>
    <scope>NUCLEOTIDE SEQUENCE</scope>
    <source>
        <strain evidence="2">GBR_01_08_01A</strain>
    </source>
</reference>
<feature type="region of interest" description="Disordered" evidence="1">
    <location>
        <begin position="1"/>
        <end position="34"/>
    </location>
</feature>
<evidence type="ECO:0000313" key="3">
    <source>
        <dbReference type="Proteomes" id="UP001258017"/>
    </source>
</evidence>
<feature type="region of interest" description="Disordered" evidence="1">
    <location>
        <begin position="80"/>
        <end position="101"/>
    </location>
</feature>
<name>A0AAD9RNE6_9HYME</name>
<dbReference type="AlphaFoldDB" id="A0AAD9RNE6"/>
<accession>A0AAD9RNE6</accession>
<organism evidence="2 3">
    <name type="scientific">Odynerus spinipes</name>
    <dbReference type="NCBI Taxonomy" id="1348599"/>
    <lineage>
        <taxon>Eukaryota</taxon>
        <taxon>Metazoa</taxon>
        <taxon>Ecdysozoa</taxon>
        <taxon>Arthropoda</taxon>
        <taxon>Hexapoda</taxon>
        <taxon>Insecta</taxon>
        <taxon>Pterygota</taxon>
        <taxon>Neoptera</taxon>
        <taxon>Endopterygota</taxon>
        <taxon>Hymenoptera</taxon>
        <taxon>Apocrita</taxon>
        <taxon>Aculeata</taxon>
        <taxon>Vespoidea</taxon>
        <taxon>Vespidae</taxon>
        <taxon>Eumeninae</taxon>
        <taxon>Odynerus</taxon>
    </lineage>
</organism>
<evidence type="ECO:0000256" key="1">
    <source>
        <dbReference type="SAM" id="MobiDB-lite"/>
    </source>
</evidence>
<reference evidence="2" key="1">
    <citation type="submission" date="2021-08" db="EMBL/GenBank/DDBJ databases">
        <authorList>
            <person name="Misof B."/>
            <person name="Oliver O."/>
            <person name="Podsiadlowski L."/>
            <person name="Donath A."/>
            <person name="Peters R."/>
            <person name="Mayer C."/>
            <person name="Rust J."/>
            <person name="Gunkel S."/>
            <person name="Lesny P."/>
            <person name="Martin S."/>
            <person name="Oeyen J.P."/>
            <person name="Petersen M."/>
            <person name="Panagiotis P."/>
            <person name="Wilbrandt J."/>
            <person name="Tanja T."/>
        </authorList>
    </citation>
    <scope>NUCLEOTIDE SEQUENCE</scope>
    <source>
        <strain evidence="2">GBR_01_08_01A</strain>
        <tissue evidence="2">Thorax + abdomen</tissue>
    </source>
</reference>